<reference evidence="10 11" key="1">
    <citation type="journal article" date="2019" name="Sci. Rep.">
        <title>Orb-weaving spider Araneus ventricosus genome elucidates the spidroin gene catalogue.</title>
        <authorList>
            <person name="Kono N."/>
            <person name="Nakamura H."/>
            <person name="Ohtoshi R."/>
            <person name="Moran D.A.P."/>
            <person name="Shinohara A."/>
            <person name="Yoshida Y."/>
            <person name="Fujiwara M."/>
            <person name="Mori M."/>
            <person name="Tomita M."/>
            <person name="Arakawa K."/>
        </authorList>
    </citation>
    <scope>NUCLEOTIDE SEQUENCE [LARGE SCALE GENOMIC DNA]</scope>
</reference>
<dbReference type="SMART" id="SM00131">
    <property type="entry name" value="KU"/>
    <property type="match status" value="1"/>
</dbReference>
<dbReference type="PROSITE" id="PS00280">
    <property type="entry name" value="BPTI_KUNITZ_1"/>
    <property type="match status" value="1"/>
</dbReference>
<dbReference type="SUPFAM" id="SSF57362">
    <property type="entry name" value="BPTI-like"/>
    <property type="match status" value="1"/>
</dbReference>
<dbReference type="InterPro" id="IPR036880">
    <property type="entry name" value="Kunitz_BPTI_sf"/>
</dbReference>
<evidence type="ECO:0000256" key="3">
    <source>
        <dbReference type="ARBA" id="ARBA00022690"/>
    </source>
</evidence>
<proteinExistence type="inferred from homology"/>
<evidence type="ECO:0000256" key="4">
    <source>
        <dbReference type="ARBA" id="ARBA00022729"/>
    </source>
</evidence>
<evidence type="ECO:0000256" key="2">
    <source>
        <dbReference type="ARBA" id="ARBA00022525"/>
    </source>
</evidence>
<name>A0A4Y2D8L5_ARAVE</name>
<protein>
    <recommendedName>
        <fullName evidence="9">BPTI/Kunitz inhibitor domain-containing protein</fullName>
    </recommendedName>
</protein>
<organism evidence="10 11">
    <name type="scientific">Araneus ventricosus</name>
    <name type="common">Orbweaver spider</name>
    <name type="synonym">Epeira ventricosa</name>
    <dbReference type="NCBI Taxonomy" id="182803"/>
    <lineage>
        <taxon>Eukaryota</taxon>
        <taxon>Metazoa</taxon>
        <taxon>Ecdysozoa</taxon>
        <taxon>Arthropoda</taxon>
        <taxon>Chelicerata</taxon>
        <taxon>Arachnida</taxon>
        <taxon>Araneae</taxon>
        <taxon>Araneomorphae</taxon>
        <taxon>Entelegynae</taxon>
        <taxon>Araneoidea</taxon>
        <taxon>Araneidae</taxon>
        <taxon>Araneus</taxon>
    </lineage>
</organism>
<feature type="domain" description="BPTI/Kunitz inhibitor" evidence="9">
    <location>
        <begin position="30"/>
        <end position="80"/>
    </location>
</feature>
<keyword evidence="2" id="KW-0964">Secreted</keyword>
<evidence type="ECO:0000256" key="6">
    <source>
        <dbReference type="ARBA" id="ARBA00023157"/>
    </source>
</evidence>
<evidence type="ECO:0000313" key="11">
    <source>
        <dbReference type="Proteomes" id="UP000499080"/>
    </source>
</evidence>
<dbReference type="Gene3D" id="4.10.410.10">
    <property type="entry name" value="Pancreatic trypsin inhibitor Kunitz domain"/>
    <property type="match status" value="1"/>
</dbReference>
<keyword evidence="4 8" id="KW-0732">Signal</keyword>
<evidence type="ECO:0000313" key="10">
    <source>
        <dbReference type="EMBL" id="GBM12579.1"/>
    </source>
</evidence>
<keyword evidence="11" id="KW-1185">Reference proteome</keyword>
<dbReference type="OrthoDB" id="4473401at2759"/>
<comment type="similarity">
    <text evidence="7">Belongs to the venom Kunitz-type family. 03 (sub-Kunitz) subfamily.</text>
</comment>
<dbReference type="AlphaFoldDB" id="A0A4Y2D8L5"/>
<dbReference type="EMBL" id="BGPR01000316">
    <property type="protein sequence ID" value="GBM12579.1"/>
    <property type="molecule type" value="Genomic_DNA"/>
</dbReference>
<dbReference type="InterPro" id="IPR051388">
    <property type="entry name" value="Serpin_venom_toxin"/>
</dbReference>
<evidence type="ECO:0000259" key="9">
    <source>
        <dbReference type="PROSITE" id="PS50279"/>
    </source>
</evidence>
<sequence length="83" mass="9689">MKSVIFLCLILSLFATVNCRGWTPYRYNACKSHPDEGPCLASIKKWYYDDYRKDCRRFVYGGCKGNDNKFDSYKECMDECEGA</sequence>
<evidence type="ECO:0000256" key="8">
    <source>
        <dbReference type="SAM" id="SignalP"/>
    </source>
</evidence>
<keyword evidence="3" id="KW-0646">Protease inhibitor</keyword>
<dbReference type="PRINTS" id="PR00759">
    <property type="entry name" value="BASICPTASE"/>
</dbReference>
<comment type="caution">
    <text evidence="10">The sequence shown here is derived from an EMBL/GenBank/DDBJ whole genome shotgun (WGS) entry which is preliminary data.</text>
</comment>
<accession>A0A4Y2D8L5</accession>
<feature type="chain" id="PRO_5021417069" description="BPTI/Kunitz inhibitor domain-containing protein" evidence="8">
    <location>
        <begin position="20"/>
        <end position="83"/>
    </location>
</feature>
<evidence type="ECO:0000256" key="7">
    <source>
        <dbReference type="ARBA" id="ARBA00038506"/>
    </source>
</evidence>
<dbReference type="InterPro" id="IPR020901">
    <property type="entry name" value="Prtase_inh_Kunz-CS"/>
</dbReference>
<feature type="signal peptide" evidence="8">
    <location>
        <begin position="1"/>
        <end position="19"/>
    </location>
</feature>
<dbReference type="GO" id="GO:0005615">
    <property type="term" value="C:extracellular space"/>
    <property type="evidence" value="ECO:0007669"/>
    <property type="project" value="TreeGrafter"/>
</dbReference>
<dbReference type="Pfam" id="PF00014">
    <property type="entry name" value="Kunitz_BPTI"/>
    <property type="match status" value="1"/>
</dbReference>
<keyword evidence="5" id="KW-0722">Serine protease inhibitor</keyword>
<keyword evidence="6" id="KW-1015">Disulfide bond</keyword>
<dbReference type="PANTHER" id="PTHR46751:SF1">
    <property type="entry name" value="WAP FOUR-DISULFIDE CORE DOMAIN PROTEIN 6A"/>
    <property type="match status" value="1"/>
</dbReference>
<gene>
    <name evidence="10" type="ORF">AVEN_146765_1</name>
</gene>
<dbReference type="GO" id="GO:0004867">
    <property type="term" value="F:serine-type endopeptidase inhibitor activity"/>
    <property type="evidence" value="ECO:0007669"/>
    <property type="project" value="UniProtKB-KW"/>
</dbReference>
<dbReference type="FunFam" id="4.10.410.10:FF:000020">
    <property type="entry name" value="Collagen, type VI, alpha 3"/>
    <property type="match status" value="1"/>
</dbReference>
<evidence type="ECO:0000256" key="5">
    <source>
        <dbReference type="ARBA" id="ARBA00022900"/>
    </source>
</evidence>
<dbReference type="Proteomes" id="UP000499080">
    <property type="component" value="Unassembled WGS sequence"/>
</dbReference>
<dbReference type="PANTHER" id="PTHR46751">
    <property type="entry name" value="EPPIN"/>
    <property type="match status" value="1"/>
</dbReference>
<evidence type="ECO:0000256" key="1">
    <source>
        <dbReference type="ARBA" id="ARBA00004613"/>
    </source>
</evidence>
<comment type="subcellular location">
    <subcellularLocation>
        <location evidence="1">Secreted</location>
    </subcellularLocation>
</comment>
<dbReference type="PROSITE" id="PS50279">
    <property type="entry name" value="BPTI_KUNITZ_2"/>
    <property type="match status" value="1"/>
</dbReference>
<dbReference type="InterPro" id="IPR002223">
    <property type="entry name" value="Kunitz_BPTI"/>
</dbReference>